<feature type="non-terminal residue" evidence="1">
    <location>
        <position position="52"/>
    </location>
</feature>
<name>A0A382MTR8_9ZZZZ</name>
<dbReference type="EMBL" id="UINC01095675">
    <property type="protein sequence ID" value="SVC51950.1"/>
    <property type="molecule type" value="Genomic_DNA"/>
</dbReference>
<accession>A0A382MTR8</accession>
<protein>
    <submittedName>
        <fullName evidence="1">Uncharacterized protein</fullName>
    </submittedName>
</protein>
<sequence>MSNERSLKELKILRELSCNAPNHPRNQKKLKKEGAYLNLVFFILIKLYKKLL</sequence>
<proteinExistence type="predicted"/>
<dbReference type="AlphaFoldDB" id="A0A382MTR8"/>
<evidence type="ECO:0000313" key="1">
    <source>
        <dbReference type="EMBL" id="SVC51950.1"/>
    </source>
</evidence>
<organism evidence="1">
    <name type="scientific">marine metagenome</name>
    <dbReference type="NCBI Taxonomy" id="408172"/>
    <lineage>
        <taxon>unclassified sequences</taxon>
        <taxon>metagenomes</taxon>
        <taxon>ecological metagenomes</taxon>
    </lineage>
</organism>
<gene>
    <name evidence="1" type="ORF">METZ01_LOCUS304804</name>
</gene>
<reference evidence="1" key="1">
    <citation type="submission" date="2018-05" db="EMBL/GenBank/DDBJ databases">
        <authorList>
            <person name="Lanie J.A."/>
            <person name="Ng W.-L."/>
            <person name="Kazmierczak K.M."/>
            <person name="Andrzejewski T.M."/>
            <person name="Davidsen T.M."/>
            <person name="Wayne K.J."/>
            <person name="Tettelin H."/>
            <person name="Glass J.I."/>
            <person name="Rusch D."/>
            <person name="Podicherti R."/>
            <person name="Tsui H.-C.T."/>
            <person name="Winkler M.E."/>
        </authorList>
    </citation>
    <scope>NUCLEOTIDE SEQUENCE</scope>
</reference>